<dbReference type="GO" id="GO:0005634">
    <property type="term" value="C:nucleus"/>
    <property type="evidence" value="ECO:0007669"/>
    <property type="project" value="UniProtKB-SubCell"/>
</dbReference>
<dbReference type="Gene3D" id="3.40.50.300">
    <property type="entry name" value="P-loop containing nucleotide triphosphate hydrolases"/>
    <property type="match status" value="1"/>
</dbReference>
<dbReference type="VEuPathDB" id="AmoebaDB:ACA1_111870"/>
<dbReference type="InterPro" id="IPR000330">
    <property type="entry name" value="SNF2_N"/>
</dbReference>
<keyword evidence="7" id="KW-0238">DNA-binding</keyword>
<dbReference type="CDD" id="cd18793">
    <property type="entry name" value="SF2_C_SNF"/>
    <property type="match status" value="1"/>
</dbReference>
<comment type="subcellular location">
    <subcellularLocation>
        <location evidence="1">Nucleus</location>
    </subcellularLocation>
</comment>
<feature type="domain" description="Helicase C-terminal" evidence="11">
    <location>
        <begin position="1591"/>
        <end position="1744"/>
    </location>
</feature>
<dbReference type="RefSeq" id="XP_004342023.1">
    <property type="nucleotide sequence ID" value="XM_004341974.1"/>
</dbReference>
<dbReference type="InterPro" id="IPR001650">
    <property type="entry name" value="Helicase_C-like"/>
</dbReference>
<dbReference type="Pfam" id="PF00271">
    <property type="entry name" value="Helicase_C"/>
    <property type="match status" value="1"/>
</dbReference>
<dbReference type="GO" id="GO:0004386">
    <property type="term" value="F:helicase activity"/>
    <property type="evidence" value="ECO:0007669"/>
    <property type="project" value="UniProtKB-KW"/>
</dbReference>
<dbReference type="Gene3D" id="3.40.50.10810">
    <property type="entry name" value="Tandem AAA-ATPase domain"/>
    <property type="match status" value="1"/>
</dbReference>
<dbReference type="GO" id="GO:0016887">
    <property type="term" value="F:ATP hydrolysis activity"/>
    <property type="evidence" value="ECO:0007669"/>
    <property type="project" value="InterPro"/>
</dbReference>
<dbReference type="CDD" id="cd17999">
    <property type="entry name" value="DEXHc_Mot1"/>
    <property type="match status" value="1"/>
</dbReference>
<name>L8H2Z3_ACACF</name>
<dbReference type="SMART" id="SM00490">
    <property type="entry name" value="HELICc"/>
    <property type="match status" value="1"/>
</dbReference>
<dbReference type="PANTHER" id="PTHR36498">
    <property type="entry name" value="TATA-BINDING PROTEIN-ASSOCIATED FACTOR 172"/>
    <property type="match status" value="1"/>
</dbReference>
<dbReference type="InterPro" id="IPR027417">
    <property type="entry name" value="P-loop_NTPase"/>
</dbReference>
<feature type="region of interest" description="Disordered" evidence="9">
    <location>
        <begin position="592"/>
        <end position="694"/>
    </location>
</feature>
<dbReference type="GeneID" id="14920751"/>
<evidence type="ECO:0000256" key="5">
    <source>
        <dbReference type="ARBA" id="ARBA00022806"/>
    </source>
</evidence>
<dbReference type="STRING" id="1257118.L8H2Z3"/>
<gene>
    <name evidence="12" type="ORF">ACA1_111870</name>
</gene>
<feature type="compositionally biased region" description="Low complexity" evidence="9">
    <location>
        <begin position="189"/>
        <end position="198"/>
    </location>
</feature>
<evidence type="ECO:0000256" key="3">
    <source>
        <dbReference type="ARBA" id="ARBA00022741"/>
    </source>
</evidence>
<dbReference type="SUPFAM" id="SSF48371">
    <property type="entry name" value="ARM repeat"/>
    <property type="match status" value="1"/>
</dbReference>
<dbReference type="PROSITE" id="PS51192">
    <property type="entry name" value="HELICASE_ATP_BIND_1"/>
    <property type="match status" value="1"/>
</dbReference>
<evidence type="ECO:0000256" key="2">
    <source>
        <dbReference type="ARBA" id="ARBA00022737"/>
    </source>
</evidence>
<keyword evidence="4" id="KW-0378">Hydrolase</keyword>
<dbReference type="GO" id="GO:0017025">
    <property type="term" value="F:TBP-class protein binding"/>
    <property type="evidence" value="ECO:0007669"/>
    <property type="project" value="InterPro"/>
</dbReference>
<dbReference type="InterPro" id="IPR016024">
    <property type="entry name" value="ARM-type_fold"/>
</dbReference>
<dbReference type="InterPro" id="IPR011989">
    <property type="entry name" value="ARM-like"/>
</dbReference>
<dbReference type="OMA" id="WYSDIAC"/>
<protein>
    <submittedName>
        <fullName evidence="12">SNF2 family Nterminal domain containing protein</fullName>
    </submittedName>
</protein>
<reference evidence="12 13" key="1">
    <citation type="journal article" date="2013" name="Genome Biol.">
        <title>Genome of Acanthamoeba castellanii highlights extensive lateral gene transfer and early evolution of tyrosine kinase signaling.</title>
        <authorList>
            <person name="Clarke M."/>
            <person name="Lohan A.J."/>
            <person name="Liu B."/>
            <person name="Lagkouvardos I."/>
            <person name="Roy S."/>
            <person name="Zafar N."/>
            <person name="Bertelli C."/>
            <person name="Schilde C."/>
            <person name="Kianianmomeni A."/>
            <person name="Burglin T.R."/>
            <person name="Frech C."/>
            <person name="Turcotte B."/>
            <person name="Kopec K.O."/>
            <person name="Synnott J.M."/>
            <person name="Choo C."/>
            <person name="Paponov I."/>
            <person name="Finkler A."/>
            <person name="Soon Heng Tan C."/>
            <person name="Hutchins A.P."/>
            <person name="Weinmeier T."/>
            <person name="Rattei T."/>
            <person name="Chu J.S."/>
            <person name="Gimenez G."/>
            <person name="Irimia M."/>
            <person name="Rigden D.J."/>
            <person name="Fitzpatrick D.A."/>
            <person name="Lorenzo-Morales J."/>
            <person name="Bateman A."/>
            <person name="Chiu C.H."/>
            <person name="Tang P."/>
            <person name="Hegemann P."/>
            <person name="Fromm H."/>
            <person name="Raoult D."/>
            <person name="Greub G."/>
            <person name="Miranda-Saavedra D."/>
            <person name="Chen N."/>
            <person name="Nash P."/>
            <person name="Ginger M.L."/>
            <person name="Horn M."/>
            <person name="Schaap P."/>
            <person name="Caler L."/>
            <person name="Loftus B."/>
        </authorList>
    </citation>
    <scope>NUCLEOTIDE SEQUENCE [LARGE SCALE GENOMIC DNA]</scope>
    <source>
        <strain evidence="12 13">Neff</strain>
    </source>
</reference>
<keyword evidence="13" id="KW-1185">Reference proteome</keyword>
<dbReference type="InterPro" id="IPR038718">
    <property type="entry name" value="SNF2-like_sf"/>
</dbReference>
<dbReference type="GO" id="GO:0003677">
    <property type="term" value="F:DNA binding"/>
    <property type="evidence" value="ECO:0007669"/>
    <property type="project" value="UniProtKB-KW"/>
</dbReference>
<evidence type="ECO:0000259" key="11">
    <source>
        <dbReference type="PROSITE" id="PS51194"/>
    </source>
</evidence>
<evidence type="ECO:0000256" key="4">
    <source>
        <dbReference type="ARBA" id="ARBA00022801"/>
    </source>
</evidence>
<proteinExistence type="predicted"/>
<dbReference type="PANTHER" id="PTHR36498:SF1">
    <property type="entry name" value="TATA-BINDING PROTEIN-ASSOCIATED FACTOR 172"/>
    <property type="match status" value="1"/>
</dbReference>
<feature type="compositionally biased region" description="Low complexity" evidence="9">
    <location>
        <begin position="676"/>
        <end position="686"/>
    </location>
</feature>
<dbReference type="InterPro" id="IPR049730">
    <property type="entry name" value="SNF2/RAD54-like_C"/>
</dbReference>
<dbReference type="OrthoDB" id="10252227at2759"/>
<dbReference type="Pfam" id="PF00176">
    <property type="entry name" value="SNF2-rel_dom"/>
    <property type="match status" value="1"/>
</dbReference>
<dbReference type="KEGG" id="acan:ACA1_111870"/>
<dbReference type="EMBL" id="KB007926">
    <property type="protein sequence ID" value="ELR19914.1"/>
    <property type="molecule type" value="Genomic_DNA"/>
</dbReference>
<evidence type="ECO:0000256" key="7">
    <source>
        <dbReference type="ARBA" id="ARBA00023125"/>
    </source>
</evidence>
<sequence>MATRLDRLLNLLETGSTPAIRQTAASQIGEIQKIHPYDLQNLLRRRIATELVAEVKKEEPTAPTTLMSFDTFNVTRVLDNGKKLLASGGEEFDINLDEMPLAERLAFQRAQLKQNLGMVGQFGGDDDDLISDEDLVMHTKLEQAKKEEEVKREAEVENTEGMSARQRNAAKRRAKKMAKDTTTKRGRGASASASAPAPKADESAPKKGRNMKTVVTDQPQSSDKVVLESVVDNEKAYEDTTVWPFQDITEDLCHDLFKYRFLSSPTHADPRQPQLGGVGLREIFKTHAKGAGKTVGATAEQLERQNRACLQDYALRLLCVFALDRFGDYISDQMTAPVRETCAQALGALLKHMNAEDVRRVLDIILMFTQREEWQVRHGGMLGLKDLAELILPQVLPAIIRGLQDLDDDVRSISAGSLLPIAEATARLQPQLMPDILTILWDTLTDLDDLSASTTSIMNLLAEFYSFPSVLELSLGQVLQSSAHPLATLVPRLWPFLRHTIASVRLSALKTFEKLLSMGAQTVRLWLPPILPEALSNVFRNFMLEEKADIIEKSHTVWNLVVAIAQGPAVRQAAHRSLTTWFSALHGSPYPTAAGSSSSSGLSSSTGSAPAKGRRGRPRKQDVEADDPPATGAGRGKRKRGKAAAAGPSSPQTAASEGPATKKRGVAQAEPDDASPSDLSSSSAALGRPVDDGEASEASARMRIAGAKALGALARAWPAENLDELYSVLLSQISSRSAAQQMAASLVLTEWGYLVHPALPPCQPFPAHMSEALNSRLSSEEEYSEIESHRTKLYAECSVLIQSLVSVGIPVGSDLLPITEQQCVHKEVALQLATDVFDACFGQLAALEASVKTQLQARRKRVLTCLAQYDEEETRLRVTVASCIASAVVALEALPDKLNALIHALMNAVQKETSAVFQRRTGHALAHLLRLCSVRTPCPNPRIIKNLCTYLCTIRPKGLWAAEDSEEAGRERKAKEETEGSDAARAQAAAEEQENLVKSRGATFALVACAEYFQETLFQGLPWLWELMCLPLKQVHDTTDPSQAASFDVLKDNAEVSGSLMDALQVTATVVPHLHSALYPKVIDELLPLVFYFVTYPHSGVRTCLAKCLATICKTITHPAMRQVVGRLLPMLADVENVDSRLGATEALHSIISTIGSEILPYIVFLVVPILGRMSDFNERIRKVVTYCFATLIKLMPLESAVSTVDKNLLADGASAIPDPPDLPKEMVEQKQRERRFLEQLLDGSKLDNYALPIKINAELRKYQQEGVNWLGFLNKYQLHGILCDDMGLGKTLQAICIIASDDFHRREQFERTRSPEFAPVPSLVVCPPTLSAHWHQEILKFCENRLRPLQYYGKPQDRKRMQEQMREYDVVIMSYDILRNDIDQLKAFTFNYCVLDEGHIIKSGKTKITQAVKQIQANHRVILSGTPVQNNVLELWSLFDFLMPGFLGTERQFQQMYSKPILASKDPKQVLPFLLRRVKEDVRLYEDFSKTQVKQGIASSIATMASEEAAAAKATAESKGKTTHIFQALQYLRKLCSHPALVLNDQHPEYEAIKKEYGLESLRSLESAPKLQSLKQLLNECGIGIPQVEKAEDATEPIVSNHRVLIFAQLKSMLDIIETDLLKAHMPNVSYLRLDGMVAAQQRQNVVSKFNADPTIDILLLTTHVGGLGLNLTGADTVIFVEHDWNPMKDLQAMDRAHRIGQKKTVNVYRLITRATLEEKIMGLQKFKMNIANSIVNSDNASIRTMDTNQLLDLFNFSAEQAGTLPGLEQTSGKGDEGVKKAGGALSKVLEGLEELWDESQYNEEYNLDSFLERMQ</sequence>
<feature type="region of interest" description="Disordered" evidence="9">
    <location>
        <begin position="963"/>
        <end position="984"/>
    </location>
</feature>
<feature type="region of interest" description="Disordered" evidence="9">
    <location>
        <begin position="144"/>
        <end position="220"/>
    </location>
</feature>
<organism evidence="12 13">
    <name type="scientific">Acanthamoeba castellanii (strain ATCC 30010 / Neff)</name>
    <dbReference type="NCBI Taxonomy" id="1257118"/>
    <lineage>
        <taxon>Eukaryota</taxon>
        <taxon>Amoebozoa</taxon>
        <taxon>Discosea</taxon>
        <taxon>Longamoebia</taxon>
        <taxon>Centramoebida</taxon>
        <taxon>Acanthamoebidae</taxon>
        <taxon>Acanthamoeba</taxon>
    </lineage>
</organism>
<keyword evidence="5" id="KW-0347">Helicase</keyword>
<keyword evidence="3" id="KW-0547">Nucleotide-binding</keyword>
<dbReference type="InterPro" id="IPR044078">
    <property type="entry name" value="Mot1_ATP-bd"/>
</dbReference>
<evidence type="ECO:0000259" key="10">
    <source>
        <dbReference type="PROSITE" id="PS51192"/>
    </source>
</evidence>
<keyword evidence="8" id="KW-0539">Nucleus</keyword>
<accession>L8H2Z3</accession>
<feature type="compositionally biased region" description="Basic and acidic residues" evidence="9">
    <location>
        <begin position="144"/>
        <end position="155"/>
    </location>
</feature>
<evidence type="ECO:0000256" key="9">
    <source>
        <dbReference type="SAM" id="MobiDB-lite"/>
    </source>
</evidence>
<dbReference type="Gene3D" id="1.25.10.10">
    <property type="entry name" value="Leucine-rich Repeat Variant"/>
    <property type="match status" value="3"/>
</dbReference>
<dbReference type="InterPro" id="IPR044972">
    <property type="entry name" value="Mot1"/>
</dbReference>
<dbReference type="Pfam" id="PF12054">
    <property type="entry name" value="DUF3535"/>
    <property type="match status" value="1"/>
</dbReference>
<dbReference type="PROSITE" id="PS51194">
    <property type="entry name" value="HELICASE_CTER"/>
    <property type="match status" value="1"/>
</dbReference>
<keyword evidence="2" id="KW-0677">Repeat</keyword>
<dbReference type="Proteomes" id="UP000011083">
    <property type="component" value="Unassembled WGS sequence"/>
</dbReference>
<dbReference type="SMART" id="SM00487">
    <property type="entry name" value="DEXDc"/>
    <property type="match status" value="1"/>
</dbReference>
<dbReference type="InterPro" id="IPR014001">
    <property type="entry name" value="Helicase_ATP-bd"/>
</dbReference>
<evidence type="ECO:0000256" key="6">
    <source>
        <dbReference type="ARBA" id="ARBA00022840"/>
    </source>
</evidence>
<evidence type="ECO:0000256" key="8">
    <source>
        <dbReference type="ARBA" id="ARBA00023242"/>
    </source>
</evidence>
<dbReference type="GO" id="GO:0005524">
    <property type="term" value="F:ATP binding"/>
    <property type="evidence" value="ECO:0007669"/>
    <property type="project" value="UniProtKB-KW"/>
</dbReference>
<feature type="compositionally biased region" description="Basic and acidic residues" evidence="9">
    <location>
        <begin position="967"/>
        <end position="978"/>
    </location>
</feature>
<feature type="domain" description="Helicase ATP-binding" evidence="10">
    <location>
        <begin position="1272"/>
        <end position="1446"/>
    </location>
</feature>
<dbReference type="FunFam" id="3.40.50.300:FF:001793">
    <property type="entry name" value="TATA-binding protein-associated factor"/>
    <property type="match status" value="1"/>
</dbReference>
<feature type="compositionally biased region" description="Low complexity" evidence="9">
    <location>
        <begin position="592"/>
        <end position="611"/>
    </location>
</feature>
<dbReference type="SUPFAM" id="SSF52540">
    <property type="entry name" value="P-loop containing nucleoside triphosphate hydrolases"/>
    <property type="match status" value="2"/>
</dbReference>
<evidence type="ECO:0000313" key="13">
    <source>
        <dbReference type="Proteomes" id="UP000011083"/>
    </source>
</evidence>
<keyword evidence="6" id="KW-0067">ATP-binding</keyword>
<evidence type="ECO:0000256" key="1">
    <source>
        <dbReference type="ARBA" id="ARBA00004123"/>
    </source>
</evidence>
<evidence type="ECO:0000313" key="12">
    <source>
        <dbReference type="EMBL" id="ELR19914.1"/>
    </source>
</evidence>
<dbReference type="InterPro" id="IPR022707">
    <property type="entry name" value="Mot1_central_dom"/>
</dbReference>